<dbReference type="RefSeq" id="WP_183635669.1">
    <property type="nucleotide sequence ID" value="NZ_BAABLE010000005.1"/>
</dbReference>
<reference evidence="1 2" key="1">
    <citation type="submission" date="2020-08" db="EMBL/GenBank/DDBJ databases">
        <title>Genomic Encyclopedia of Type Strains, Phase IV (KMG-IV): sequencing the most valuable type-strain genomes for metagenomic binning, comparative biology and taxonomic classification.</title>
        <authorList>
            <person name="Goeker M."/>
        </authorList>
    </citation>
    <scope>NUCLEOTIDE SEQUENCE [LARGE SCALE GENOMIC DNA]</scope>
    <source>
        <strain evidence="1 2">DSM 106739</strain>
    </source>
</reference>
<accession>A0A840BQJ2</accession>
<proteinExistence type="predicted"/>
<sequence length="389" mass="42937">MGAFLLAGWAGIACADEDRAFQFNGFVNAGLARSSFDEARYRYIPTADTEIGTDLTPRVDTQAGLQLRYSFSDTVNATAQVLLRDPPTEGSPLKLAWAYAGIQLTPRTEVKLGRYMMPFFLFTDTRHVRYAQPWVRPPAEVYALIGNTEYFDGAYLRHLTPVGRWSLATEAFIGANRVENARSALSGTYYGMAFSLYDSNWTFRVMAQNGTTHLQSPRLDGVLALLQRRAPDVAADYAFSELKNTGYMSAGLRYEAEDWIVLAEIADTRVGDTKFLVSDTGAYFTVGRRIGDWMPFAGFAERRSHNPGADPRITDPVANAVVSKVLAAQDYSQRTVTLGLRWDVVLNLALKLQLDRVQPSAGGKGAFSAPLPAGHDHSDVFSVAAHYIF</sequence>
<dbReference type="EMBL" id="JACIET010000002">
    <property type="protein sequence ID" value="MBB4013739.1"/>
    <property type="molecule type" value="Genomic_DNA"/>
</dbReference>
<comment type="caution">
    <text evidence="1">The sequence shown here is derived from an EMBL/GenBank/DDBJ whole genome shotgun (WGS) entry which is preliminary data.</text>
</comment>
<dbReference type="AlphaFoldDB" id="A0A840BQJ2"/>
<organism evidence="1 2">
    <name type="scientific">Niveibacterium umoris</name>
    <dbReference type="NCBI Taxonomy" id="1193620"/>
    <lineage>
        <taxon>Bacteria</taxon>
        <taxon>Pseudomonadati</taxon>
        <taxon>Pseudomonadota</taxon>
        <taxon>Betaproteobacteria</taxon>
        <taxon>Rhodocyclales</taxon>
        <taxon>Rhodocyclaceae</taxon>
        <taxon>Niveibacterium</taxon>
    </lineage>
</organism>
<dbReference type="SUPFAM" id="SSF56935">
    <property type="entry name" value="Porins"/>
    <property type="match status" value="1"/>
</dbReference>
<evidence type="ECO:0000313" key="2">
    <source>
        <dbReference type="Proteomes" id="UP000561045"/>
    </source>
</evidence>
<evidence type="ECO:0008006" key="3">
    <source>
        <dbReference type="Google" id="ProtNLM"/>
    </source>
</evidence>
<dbReference type="Proteomes" id="UP000561045">
    <property type="component" value="Unassembled WGS sequence"/>
</dbReference>
<gene>
    <name evidence="1" type="ORF">GGR36_003085</name>
</gene>
<evidence type="ECO:0000313" key="1">
    <source>
        <dbReference type="EMBL" id="MBB4013739.1"/>
    </source>
</evidence>
<name>A0A840BQJ2_9RHOO</name>
<protein>
    <recommendedName>
        <fullName evidence="3">Porin</fullName>
    </recommendedName>
</protein>
<keyword evidence="2" id="KW-1185">Reference proteome</keyword>